<evidence type="ECO:0000313" key="6">
    <source>
        <dbReference type="EMBL" id="CAD7639392.1"/>
    </source>
</evidence>
<evidence type="ECO:0000256" key="1">
    <source>
        <dbReference type="ARBA" id="ARBA00004604"/>
    </source>
</evidence>
<keyword evidence="2" id="KW-0963">Cytoplasm</keyword>
<dbReference type="Pfam" id="PF10447">
    <property type="entry name" value="EXOSC1"/>
    <property type="match status" value="1"/>
</dbReference>
<dbReference type="Proteomes" id="UP000759131">
    <property type="component" value="Unassembled WGS sequence"/>
</dbReference>
<dbReference type="OrthoDB" id="440760at2759"/>
<keyword evidence="3" id="KW-0271">Exosome</keyword>
<dbReference type="GO" id="GO:0006396">
    <property type="term" value="P:RNA processing"/>
    <property type="evidence" value="ECO:0007669"/>
    <property type="project" value="InterPro"/>
</dbReference>
<dbReference type="GO" id="GO:0000176">
    <property type="term" value="C:nuclear exosome (RNase complex)"/>
    <property type="evidence" value="ECO:0007669"/>
    <property type="project" value="TreeGrafter"/>
</dbReference>
<feature type="domain" description="Exosome complex component CSL4 C-terminal" evidence="4">
    <location>
        <begin position="74"/>
        <end position="111"/>
    </location>
</feature>
<accession>A0A7R9LCY9</accession>
<feature type="domain" description="Exosome complex component N-terminal" evidence="5">
    <location>
        <begin position="2"/>
        <end position="21"/>
    </location>
</feature>
<evidence type="ECO:0000259" key="4">
    <source>
        <dbReference type="Pfam" id="PF10447"/>
    </source>
</evidence>
<dbReference type="InterPro" id="IPR039771">
    <property type="entry name" value="Csl4"/>
</dbReference>
<dbReference type="Gene3D" id="2.40.50.100">
    <property type="match status" value="1"/>
</dbReference>
<keyword evidence="7" id="KW-1185">Reference proteome</keyword>
<dbReference type="InterPro" id="IPR025721">
    <property type="entry name" value="Exosome_cplx_N_dom"/>
</dbReference>
<dbReference type="AlphaFoldDB" id="A0A7R9LCY9"/>
<proteinExistence type="predicted"/>
<name>A0A7R9LCY9_9ACAR</name>
<protein>
    <recommendedName>
        <fullName evidence="8">Exosome complex component CSL4</fullName>
    </recommendedName>
</protein>
<evidence type="ECO:0008006" key="8">
    <source>
        <dbReference type="Google" id="ProtNLM"/>
    </source>
</evidence>
<dbReference type="Gene3D" id="2.40.50.140">
    <property type="entry name" value="Nucleic acid-binding proteins"/>
    <property type="match status" value="2"/>
</dbReference>
<dbReference type="InterPro" id="IPR019495">
    <property type="entry name" value="EXOSC1_C"/>
</dbReference>
<dbReference type="EMBL" id="CAJPIZ010022027">
    <property type="protein sequence ID" value="CAG2117821.1"/>
    <property type="molecule type" value="Genomic_DNA"/>
</dbReference>
<dbReference type="GO" id="GO:0005730">
    <property type="term" value="C:nucleolus"/>
    <property type="evidence" value="ECO:0007669"/>
    <property type="project" value="UniProtKB-SubCell"/>
</dbReference>
<dbReference type="GO" id="GO:0005737">
    <property type="term" value="C:cytoplasm"/>
    <property type="evidence" value="ECO:0007669"/>
    <property type="project" value="TreeGrafter"/>
</dbReference>
<dbReference type="SUPFAM" id="SSF50249">
    <property type="entry name" value="Nucleic acid-binding proteins"/>
    <property type="match status" value="2"/>
</dbReference>
<evidence type="ECO:0000256" key="3">
    <source>
        <dbReference type="ARBA" id="ARBA00022835"/>
    </source>
</evidence>
<comment type="subcellular location">
    <subcellularLocation>
        <location evidence="1">Nucleus</location>
        <location evidence="1">Nucleolus</location>
    </subcellularLocation>
</comment>
<feature type="non-terminal residue" evidence="6">
    <location>
        <position position="209"/>
    </location>
</feature>
<gene>
    <name evidence="6" type="ORF">OSB1V03_LOCUS17774</name>
</gene>
<dbReference type="InterPro" id="IPR012340">
    <property type="entry name" value="NA-bd_OB-fold"/>
</dbReference>
<evidence type="ECO:0000313" key="7">
    <source>
        <dbReference type="Proteomes" id="UP000759131"/>
    </source>
</evidence>
<evidence type="ECO:0000256" key="2">
    <source>
        <dbReference type="ARBA" id="ARBA00022490"/>
    </source>
</evidence>
<dbReference type="EMBL" id="OC876602">
    <property type="protein sequence ID" value="CAD7639392.1"/>
    <property type="molecule type" value="Genomic_DNA"/>
</dbReference>
<evidence type="ECO:0000259" key="5">
    <source>
        <dbReference type="Pfam" id="PF14382"/>
    </source>
</evidence>
<dbReference type="PANTHER" id="PTHR12686:SF8">
    <property type="entry name" value="EXOSOME COMPLEX COMPONENT CSL4"/>
    <property type="match status" value="1"/>
</dbReference>
<sequence>KGTYSRNGYIYASIAGTVKIVHNDDNTKTLEVLRVDRNRHLVPQMDSIVTCRVLSMTESVVKVSIHCIEGQVLKQPFRALLKKENIRGMETEKTQICNSFRPSDIILAKVIGFGENNSYLLSTAQNELGVVVALNHSDIILAKVIGFGENNSYLLSTAQNELGVVVALNHSGIPMKPMSWTEMSCPITYAREQRKVAQLANPSDTEHIQ</sequence>
<dbReference type="GO" id="GO:0003723">
    <property type="term" value="F:RNA binding"/>
    <property type="evidence" value="ECO:0007669"/>
    <property type="project" value="InterPro"/>
</dbReference>
<organism evidence="6">
    <name type="scientific">Medioppia subpectinata</name>
    <dbReference type="NCBI Taxonomy" id="1979941"/>
    <lineage>
        <taxon>Eukaryota</taxon>
        <taxon>Metazoa</taxon>
        <taxon>Ecdysozoa</taxon>
        <taxon>Arthropoda</taxon>
        <taxon>Chelicerata</taxon>
        <taxon>Arachnida</taxon>
        <taxon>Acari</taxon>
        <taxon>Acariformes</taxon>
        <taxon>Sarcoptiformes</taxon>
        <taxon>Oribatida</taxon>
        <taxon>Brachypylina</taxon>
        <taxon>Oppioidea</taxon>
        <taxon>Oppiidae</taxon>
        <taxon>Medioppia</taxon>
    </lineage>
</organism>
<dbReference type="Pfam" id="PF14382">
    <property type="entry name" value="ECR1_N"/>
    <property type="match status" value="1"/>
</dbReference>
<reference evidence="6" key="1">
    <citation type="submission" date="2020-11" db="EMBL/GenBank/DDBJ databases">
        <authorList>
            <person name="Tran Van P."/>
        </authorList>
    </citation>
    <scope>NUCLEOTIDE SEQUENCE</scope>
</reference>
<dbReference type="PANTHER" id="PTHR12686">
    <property type="entry name" value="3'-5' EXORIBONUCLEASE CSL4-RELATED"/>
    <property type="match status" value="1"/>
</dbReference>